<keyword evidence="5" id="KW-0813">Transport</keyword>
<comment type="subcellular location">
    <subcellularLocation>
        <location evidence="5">Cell membrane</location>
        <topology evidence="5">Multi-pass membrane protein</topology>
    </subcellularLocation>
    <subcellularLocation>
        <location evidence="1">Membrane</location>
        <topology evidence="1">Multi-pass membrane protein</topology>
    </subcellularLocation>
</comment>
<dbReference type="AlphaFoldDB" id="A0A8J2YRH7"/>
<feature type="transmembrane region" description="Helical" evidence="5">
    <location>
        <begin position="179"/>
        <end position="201"/>
    </location>
</feature>
<dbReference type="GO" id="GO:0034755">
    <property type="term" value="P:iron ion transmembrane transport"/>
    <property type="evidence" value="ECO:0007669"/>
    <property type="project" value="TreeGrafter"/>
</dbReference>
<evidence type="ECO:0000313" key="6">
    <source>
        <dbReference type="EMBL" id="GGF09620.1"/>
    </source>
</evidence>
<evidence type="ECO:0000256" key="5">
    <source>
        <dbReference type="HAMAP-Rule" id="MF_00221"/>
    </source>
</evidence>
<keyword evidence="3 5" id="KW-1133">Transmembrane helix</keyword>
<dbReference type="GO" id="GO:0046872">
    <property type="term" value="F:metal ion binding"/>
    <property type="evidence" value="ECO:0007669"/>
    <property type="project" value="UniProtKB-UniRule"/>
</dbReference>
<dbReference type="NCBIfam" id="TIGR01197">
    <property type="entry name" value="nramp"/>
    <property type="match status" value="1"/>
</dbReference>
<comment type="caution">
    <text evidence="6">The sequence shown here is derived from an EMBL/GenBank/DDBJ whole genome shotgun (WGS) entry which is preliminary data.</text>
</comment>
<dbReference type="NCBIfam" id="NF001923">
    <property type="entry name" value="PRK00701.1"/>
    <property type="match status" value="1"/>
</dbReference>
<keyword evidence="5" id="KW-1003">Cell membrane</keyword>
<dbReference type="PRINTS" id="PR00447">
    <property type="entry name" value="NATRESASSCMP"/>
</dbReference>
<dbReference type="PANTHER" id="PTHR11706">
    <property type="entry name" value="SOLUTE CARRIER PROTEIN FAMILY 11 MEMBER"/>
    <property type="match status" value="1"/>
</dbReference>
<protein>
    <recommendedName>
        <fullName evidence="5">Divalent metal cation transporter MntH</fullName>
    </recommendedName>
</protein>
<keyword evidence="5" id="KW-0769">Symport</keyword>
<gene>
    <name evidence="5 6" type="primary">mntH</name>
    <name evidence="6" type="ORF">GCM10011611_13890</name>
</gene>
<keyword evidence="2 5" id="KW-0812">Transmembrane</keyword>
<dbReference type="PANTHER" id="PTHR11706:SF101">
    <property type="entry name" value="MANGANESE TRANSPORTER SMF1"/>
    <property type="match status" value="1"/>
</dbReference>
<dbReference type="HAMAP" id="MF_00221">
    <property type="entry name" value="NRAMP"/>
    <property type="match status" value="1"/>
</dbReference>
<comment type="function">
    <text evidence="5">H(+)-stimulated, divalent metal cation uptake system.</text>
</comment>
<dbReference type="RefSeq" id="WP_229743543.1">
    <property type="nucleotide sequence ID" value="NZ_BMJQ01000003.1"/>
</dbReference>
<feature type="transmembrane region" description="Helical" evidence="5">
    <location>
        <begin position="119"/>
        <end position="142"/>
    </location>
</feature>
<name>A0A8J2YRH7_9PROT</name>
<dbReference type="GO" id="GO:0015086">
    <property type="term" value="F:cadmium ion transmembrane transporter activity"/>
    <property type="evidence" value="ECO:0007669"/>
    <property type="project" value="TreeGrafter"/>
</dbReference>
<feature type="transmembrane region" description="Helical" evidence="5">
    <location>
        <begin position="305"/>
        <end position="329"/>
    </location>
</feature>
<keyword evidence="5" id="KW-0406">Ion transport</keyword>
<sequence length="447" mass="47274">MAPSDVSLAEPMTPGLAPRSVSLGPVHRSIRIPVDAGWFRKLLAFGGPGYLVSVGYMDPGNWATDLAGGSAYGYTLLSVVVLSSLMAMLLQALSLRLGIATGRDLAQLSRERFGPRASFAFWAVAELAIVACDLAEVIGTAIALELLFGLPLLWGVLLTAGDTLLVLGLQRWGFRGVEALVVGLIALITVCFGYELLVSSPAMAGVLGGLVPRTQIVHDPAMLYVAIGIIGATVMPHNLYLHSALVQTRGYAEDEHGKREAIRFATIDSNVALGFALLINAAILVLAAATFHTSGHQDIAELQDAYHLIAPLLGAPLAATVFALALLCAGQNSTLTGTLAGQIVMEGFLHMRIRPWLRRLVTRALAVVPAAIVVALSGEQATGDMLIGSQVVLSLQLPFAMIPLVWLTGDKRLMGPFANSRMMSIAAWTVSLLIVALNLKLAADMLF</sequence>
<keyword evidence="7" id="KW-1185">Reference proteome</keyword>
<dbReference type="EMBL" id="BMJQ01000003">
    <property type="protein sequence ID" value="GGF09620.1"/>
    <property type="molecule type" value="Genomic_DNA"/>
</dbReference>
<feature type="transmembrane region" description="Helical" evidence="5">
    <location>
        <begin position="390"/>
        <end position="409"/>
    </location>
</feature>
<organism evidence="6 7">
    <name type="scientific">Aliidongia dinghuensis</name>
    <dbReference type="NCBI Taxonomy" id="1867774"/>
    <lineage>
        <taxon>Bacteria</taxon>
        <taxon>Pseudomonadati</taxon>
        <taxon>Pseudomonadota</taxon>
        <taxon>Alphaproteobacteria</taxon>
        <taxon>Rhodospirillales</taxon>
        <taxon>Dongiaceae</taxon>
        <taxon>Aliidongia</taxon>
    </lineage>
</organism>
<feature type="transmembrane region" description="Helical" evidence="5">
    <location>
        <begin position="221"/>
        <end position="241"/>
    </location>
</feature>
<evidence type="ECO:0000256" key="3">
    <source>
        <dbReference type="ARBA" id="ARBA00022989"/>
    </source>
</evidence>
<evidence type="ECO:0000256" key="2">
    <source>
        <dbReference type="ARBA" id="ARBA00022692"/>
    </source>
</evidence>
<keyword evidence="4 5" id="KW-0472">Membrane</keyword>
<reference evidence="6" key="1">
    <citation type="journal article" date="2014" name="Int. J. Syst. Evol. Microbiol.">
        <title>Complete genome sequence of Corynebacterium casei LMG S-19264T (=DSM 44701T), isolated from a smear-ripened cheese.</title>
        <authorList>
            <consortium name="US DOE Joint Genome Institute (JGI-PGF)"/>
            <person name="Walter F."/>
            <person name="Albersmeier A."/>
            <person name="Kalinowski J."/>
            <person name="Ruckert C."/>
        </authorList>
    </citation>
    <scope>NUCLEOTIDE SEQUENCE</scope>
    <source>
        <strain evidence="6">CGMCC 1.15725</strain>
    </source>
</reference>
<dbReference type="GO" id="GO:0005384">
    <property type="term" value="F:manganese ion transmembrane transporter activity"/>
    <property type="evidence" value="ECO:0007669"/>
    <property type="project" value="TreeGrafter"/>
</dbReference>
<evidence type="ECO:0000256" key="4">
    <source>
        <dbReference type="ARBA" id="ARBA00023136"/>
    </source>
</evidence>
<dbReference type="Proteomes" id="UP000646365">
    <property type="component" value="Unassembled WGS sequence"/>
</dbReference>
<comment type="similarity">
    <text evidence="5">Belongs to the NRAMP family.</text>
</comment>
<feature type="transmembrane region" description="Helical" evidence="5">
    <location>
        <begin position="421"/>
        <end position="443"/>
    </location>
</feature>
<dbReference type="GO" id="GO:0005886">
    <property type="term" value="C:plasma membrane"/>
    <property type="evidence" value="ECO:0007669"/>
    <property type="project" value="UniProtKB-SubCell"/>
</dbReference>
<feature type="transmembrane region" description="Helical" evidence="5">
    <location>
        <begin position="148"/>
        <end position="167"/>
    </location>
</feature>
<feature type="transmembrane region" description="Helical" evidence="5">
    <location>
        <begin position="360"/>
        <end position="378"/>
    </location>
</feature>
<feature type="transmembrane region" description="Helical" evidence="5">
    <location>
        <begin position="76"/>
        <end position="99"/>
    </location>
</feature>
<dbReference type="InterPro" id="IPR001046">
    <property type="entry name" value="NRAMP_fam"/>
</dbReference>
<feature type="transmembrane region" description="Helical" evidence="5">
    <location>
        <begin position="271"/>
        <end position="293"/>
    </location>
</feature>
<proteinExistence type="inferred from homology"/>
<evidence type="ECO:0000256" key="1">
    <source>
        <dbReference type="ARBA" id="ARBA00004141"/>
    </source>
</evidence>
<evidence type="ECO:0000313" key="7">
    <source>
        <dbReference type="Proteomes" id="UP000646365"/>
    </source>
</evidence>
<reference evidence="6" key="2">
    <citation type="submission" date="2020-09" db="EMBL/GenBank/DDBJ databases">
        <authorList>
            <person name="Sun Q."/>
            <person name="Zhou Y."/>
        </authorList>
    </citation>
    <scope>NUCLEOTIDE SEQUENCE</scope>
    <source>
        <strain evidence="6">CGMCC 1.15725</strain>
    </source>
</reference>
<dbReference type="NCBIfam" id="NF037982">
    <property type="entry name" value="Nramp_1"/>
    <property type="match status" value="1"/>
</dbReference>
<dbReference type="GO" id="GO:0015293">
    <property type="term" value="F:symporter activity"/>
    <property type="evidence" value="ECO:0007669"/>
    <property type="project" value="UniProtKB-UniRule"/>
</dbReference>
<feature type="transmembrane region" description="Helical" evidence="5">
    <location>
        <begin position="38"/>
        <end position="56"/>
    </location>
</feature>
<dbReference type="Pfam" id="PF01566">
    <property type="entry name" value="Nramp"/>
    <property type="match status" value="1"/>
</dbReference>
<accession>A0A8J2YRH7</accession>